<sequence>MFVGLKDLANPNDSLRYSPFLLVTVPSPRKDGSYDPRRKCLGEFSIKETSDDNICYELS</sequence>
<dbReference type="EMBL" id="MF782455">
    <property type="protein sequence ID" value="ATZ80400.1"/>
    <property type="molecule type" value="Genomic_DNA"/>
</dbReference>
<accession>A0A2H4UTY4</accession>
<evidence type="ECO:0000313" key="2">
    <source>
        <dbReference type="Proteomes" id="UP000240325"/>
    </source>
</evidence>
<evidence type="ECO:0000313" key="1">
    <source>
        <dbReference type="EMBL" id="ATZ80400.1"/>
    </source>
</evidence>
<organism evidence="1">
    <name type="scientific">Bodo saltans virus</name>
    <dbReference type="NCBI Taxonomy" id="2024608"/>
    <lineage>
        <taxon>Viruses</taxon>
        <taxon>Varidnaviria</taxon>
        <taxon>Bamfordvirae</taxon>
        <taxon>Nucleocytoviricota</taxon>
        <taxon>Megaviricetes</taxon>
        <taxon>Imitervirales</taxon>
        <taxon>Mimiviridae</taxon>
        <taxon>Klosneuvirinae</taxon>
        <taxon>Theiavirus</taxon>
        <taxon>Theiavirus salishense</taxon>
    </lineage>
</organism>
<dbReference type="Proteomes" id="UP000240325">
    <property type="component" value="Segment"/>
</dbReference>
<name>A0A2H4UTY4_9VIRU</name>
<gene>
    <name evidence="1" type="ORF">BMW23_0345</name>
</gene>
<reference evidence="1" key="1">
    <citation type="journal article" date="2017" name="Elife">
        <title>The kinetoplastid-infecting Bodo saltans virus (BsV), a window into the most abundant giant viruses in the sea.</title>
        <authorList>
            <person name="Deeg C.M."/>
            <person name="Chow C.-E.T."/>
            <person name="Suttle C.A."/>
        </authorList>
    </citation>
    <scope>NUCLEOTIDE SEQUENCE</scope>
    <source>
        <strain evidence="1">NG1</strain>
    </source>
</reference>
<proteinExistence type="predicted"/>
<keyword evidence="2" id="KW-1185">Reference proteome</keyword>
<protein>
    <submittedName>
        <fullName evidence="1">Uncharacterized protein</fullName>
    </submittedName>
</protein>